<comment type="similarity">
    <text evidence="1">Belongs to the LysR transcriptional regulatory family.</text>
</comment>
<dbReference type="FunFam" id="3.40.190.10:FF:000017">
    <property type="entry name" value="Glycine cleavage system transcriptional activator"/>
    <property type="match status" value="1"/>
</dbReference>
<evidence type="ECO:0000313" key="7">
    <source>
        <dbReference type="Proteomes" id="UP000494110"/>
    </source>
</evidence>
<dbReference type="PRINTS" id="PR00039">
    <property type="entry name" value="HTHLYSR"/>
</dbReference>
<reference evidence="6 7" key="1">
    <citation type="submission" date="2019-09" db="EMBL/GenBank/DDBJ databases">
        <authorList>
            <person name="Depoorter E."/>
        </authorList>
    </citation>
    <scope>NUCLEOTIDE SEQUENCE [LARGE SCALE GENOMIC DNA]</scope>
    <source>
        <strain evidence="6">R-39750</strain>
    </source>
</reference>
<evidence type="ECO:0000256" key="4">
    <source>
        <dbReference type="ARBA" id="ARBA00023163"/>
    </source>
</evidence>
<evidence type="ECO:0000256" key="3">
    <source>
        <dbReference type="ARBA" id="ARBA00023125"/>
    </source>
</evidence>
<dbReference type="PANTHER" id="PTHR30537:SF74">
    <property type="entry name" value="HTH-TYPE TRANSCRIPTIONAL REGULATOR TRPI"/>
    <property type="match status" value="1"/>
</dbReference>
<evidence type="ECO:0000313" key="6">
    <source>
        <dbReference type="EMBL" id="VWD59442.1"/>
    </source>
</evidence>
<dbReference type="CDD" id="cd08432">
    <property type="entry name" value="PBP2_GcdR_TrpI_HvrB_AmpR_like"/>
    <property type="match status" value="1"/>
</dbReference>
<dbReference type="GO" id="GO:0003700">
    <property type="term" value="F:DNA-binding transcription factor activity"/>
    <property type="evidence" value="ECO:0007669"/>
    <property type="project" value="InterPro"/>
</dbReference>
<proteinExistence type="inferred from homology"/>
<evidence type="ECO:0000259" key="5">
    <source>
        <dbReference type="PROSITE" id="PS50931"/>
    </source>
</evidence>
<keyword evidence="3" id="KW-0238">DNA-binding</keyword>
<dbReference type="GO" id="GO:0006351">
    <property type="term" value="P:DNA-templated transcription"/>
    <property type="evidence" value="ECO:0007669"/>
    <property type="project" value="TreeGrafter"/>
</dbReference>
<protein>
    <submittedName>
        <fullName evidence="6">Transcriptional regulator</fullName>
    </submittedName>
</protein>
<dbReference type="NCBIfam" id="NF008352">
    <property type="entry name" value="PRK11139.1"/>
    <property type="match status" value="1"/>
</dbReference>
<dbReference type="SUPFAM" id="SSF53850">
    <property type="entry name" value="Periplasmic binding protein-like II"/>
    <property type="match status" value="1"/>
</dbReference>
<sequence length="330" mass="36452">MCAILAELEHPIKRLNLNHRVIKYHTNDVMARRLPPLNSLRAFEAAARLGSFTLAADELCVTHGAISRHVQQLEAWLGQPLFERHNRRVELTDSGRAYLAEVGASFDRIALATARHFGHAQQRVLRVSAPATFSLRWLVPKLSSFQVAHPAIEVRLSTSNEPIDKLRDKVDLIVRGGPQAIDGYVPEEFLSEVRLPVCAPKLLEGRPLHTPADLAGFTLLHAATYPGMWPEWLAAAGQPNLVPRHSLTLEHFYLTLQGALDGLGVAMGPIALVADDIAEGRLVQPFSEPALPPWRYFTYVASARANDEAVRAFKDWLKVAGNAAATSKRN</sequence>
<dbReference type="InterPro" id="IPR058163">
    <property type="entry name" value="LysR-type_TF_proteobact-type"/>
</dbReference>
<dbReference type="InterPro" id="IPR005119">
    <property type="entry name" value="LysR_subst-bd"/>
</dbReference>
<dbReference type="PROSITE" id="PS50931">
    <property type="entry name" value="HTH_LYSR"/>
    <property type="match status" value="1"/>
</dbReference>
<dbReference type="FunFam" id="1.10.10.10:FF:000038">
    <property type="entry name" value="Glycine cleavage system transcriptional activator"/>
    <property type="match status" value="1"/>
</dbReference>
<gene>
    <name evidence="6" type="ORF">BLA39750_07174</name>
</gene>
<dbReference type="AlphaFoldDB" id="A0A6P3BH30"/>
<organism evidence="6 7">
    <name type="scientific">Burkholderia lata (strain ATCC 17760 / DSM 23089 / LMG 22485 / NCIMB 9086 / R18194 / 383)</name>
    <dbReference type="NCBI Taxonomy" id="482957"/>
    <lineage>
        <taxon>Bacteria</taxon>
        <taxon>Pseudomonadati</taxon>
        <taxon>Pseudomonadota</taxon>
        <taxon>Betaproteobacteria</taxon>
        <taxon>Burkholderiales</taxon>
        <taxon>Burkholderiaceae</taxon>
        <taxon>Burkholderia</taxon>
        <taxon>Burkholderia cepacia complex</taxon>
    </lineage>
</organism>
<dbReference type="Gene3D" id="1.10.10.10">
    <property type="entry name" value="Winged helix-like DNA-binding domain superfamily/Winged helix DNA-binding domain"/>
    <property type="match status" value="1"/>
</dbReference>
<dbReference type="Gene3D" id="3.40.190.10">
    <property type="entry name" value="Periplasmic binding protein-like II"/>
    <property type="match status" value="2"/>
</dbReference>
<dbReference type="EMBL" id="CABVQN010000054">
    <property type="protein sequence ID" value="VWD59442.1"/>
    <property type="molecule type" value="Genomic_DNA"/>
</dbReference>
<dbReference type="InterPro" id="IPR036390">
    <property type="entry name" value="WH_DNA-bd_sf"/>
</dbReference>
<name>A0A6P3BH30_BURL3</name>
<keyword evidence="2" id="KW-0805">Transcription regulation</keyword>
<evidence type="ECO:0000256" key="2">
    <source>
        <dbReference type="ARBA" id="ARBA00023015"/>
    </source>
</evidence>
<dbReference type="GO" id="GO:0043565">
    <property type="term" value="F:sequence-specific DNA binding"/>
    <property type="evidence" value="ECO:0007669"/>
    <property type="project" value="TreeGrafter"/>
</dbReference>
<evidence type="ECO:0000256" key="1">
    <source>
        <dbReference type="ARBA" id="ARBA00009437"/>
    </source>
</evidence>
<dbReference type="SUPFAM" id="SSF46785">
    <property type="entry name" value="Winged helix' DNA-binding domain"/>
    <property type="match status" value="1"/>
</dbReference>
<dbReference type="Pfam" id="PF03466">
    <property type="entry name" value="LysR_substrate"/>
    <property type="match status" value="1"/>
</dbReference>
<dbReference type="Pfam" id="PF00126">
    <property type="entry name" value="HTH_1"/>
    <property type="match status" value="1"/>
</dbReference>
<feature type="domain" description="HTH lysR-type" evidence="5">
    <location>
        <begin position="35"/>
        <end position="92"/>
    </location>
</feature>
<accession>A0A6P3BH30</accession>
<dbReference type="Proteomes" id="UP000494110">
    <property type="component" value="Unassembled WGS sequence"/>
</dbReference>
<dbReference type="InterPro" id="IPR000847">
    <property type="entry name" value="LysR_HTH_N"/>
</dbReference>
<keyword evidence="4" id="KW-0804">Transcription</keyword>
<dbReference type="PANTHER" id="PTHR30537">
    <property type="entry name" value="HTH-TYPE TRANSCRIPTIONAL REGULATOR"/>
    <property type="match status" value="1"/>
</dbReference>
<dbReference type="InterPro" id="IPR036388">
    <property type="entry name" value="WH-like_DNA-bd_sf"/>
</dbReference>